<feature type="domain" description="Gfd2/YDR514C-like C-terminal" evidence="2">
    <location>
        <begin position="56"/>
        <end position="172"/>
    </location>
</feature>
<comment type="caution">
    <text evidence="3">The sequence shown here is derived from an EMBL/GenBank/DDBJ whole genome shotgun (WGS) entry which is preliminary data.</text>
</comment>
<feature type="compositionally biased region" description="Basic and acidic residues" evidence="1">
    <location>
        <begin position="339"/>
        <end position="367"/>
    </location>
</feature>
<feature type="domain" description="Gfd2/YDR514C-like C-terminal" evidence="2">
    <location>
        <begin position="173"/>
        <end position="223"/>
    </location>
</feature>
<evidence type="ECO:0000256" key="1">
    <source>
        <dbReference type="SAM" id="MobiDB-lite"/>
    </source>
</evidence>
<dbReference type="Pfam" id="PF21762">
    <property type="entry name" value="DEDDh_C"/>
    <property type="match status" value="2"/>
</dbReference>
<feature type="compositionally biased region" description="Basic and acidic residues" evidence="1">
    <location>
        <begin position="290"/>
        <end position="311"/>
    </location>
</feature>
<organism evidence="3 4">
    <name type="scientific">Diplodia intermedia</name>
    <dbReference type="NCBI Taxonomy" id="856260"/>
    <lineage>
        <taxon>Eukaryota</taxon>
        <taxon>Fungi</taxon>
        <taxon>Dikarya</taxon>
        <taxon>Ascomycota</taxon>
        <taxon>Pezizomycotina</taxon>
        <taxon>Dothideomycetes</taxon>
        <taxon>Dothideomycetes incertae sedis</taxon>
        <taxon>Botryosphaeriales</taxon>
        <taxon>Botryosphaeriaceae</taxon>
        <taxon>Diplodia</taxon>
    </lineage>
</organism>
<dbReference type="InterPro" id="IPR048519">
    <property type="entry name" value="Gfd2/YDR514C-like_C"/>
</dbReference>
<reference evidence="3 4" key="1">
    <citation type="journal article" date="2023" name="Plant Dis.">
        <title>First Report of Diplodia intermedia Causing Canker and Dieback Diseases on Apple Trees in Canada.</title>
        <authorList>
            <person name="Ellouze W."/>
            <person name="Ilyukhin E."/>
            <person name="Sulman M."/>
            <person name="Ali S."/>
        </authorList>
    </citation>
    <scope>NUCLEOTIDE SEQUENCE [LARGE SCALE GENOMIC DNA]</scope>
    <source>
        <strain evidence="3 4">M45-28</strain>
    </source>
</reference>
<dbReference type="PANTHER" id="PTHR28083:SF1">
    <property type="entry name" value="GOOD FOR FULL DBP5 ACTIVITY PROTEIN 2"/>
    <property type="match status" value="1"/>
</dbReference>
<proteinExistence type="predicted"/>
<evidence type="ECO:0000259" key="2">
    <source>
        <dbReference type="Pfam" id="PF21762"/>
    </source>
</evidence>
<gene>
    <name evidence="3" type="ORF">SLS58_004016</name>
</gene>
<feature type="region of interest" description="Disordered" evidence="1">
    <location>
        <begin position="290"/>
        <end position="367"/>
    </location>
</feature>
<name>A0ABR3TUM6_9PEZI</name>
<dbReference type="InterPro" id="IPR040151">
    <property type="entry name" value="Gfd2/YDR514C-like"/>
</dbReference>
<dbReference type="EMBL" id="JAKEKT020000021">
    <property type="protein sequence ID" value="KAL1644945.1"/>
    <property type="molecule type" value="Genomic_DNA"/>
</dbReference>
<accession>A0ABR3TUM6</accession>
<dbReference type="PANTHER" id="PTHR28083">
    <property type="entry name" value="GOOD FOR FULL DBP5 ACTIVITY PROTEIN 2"/>
    <property type="match status" value="1"/>
</dbReference>
<evidence type="ECO:0000313" key="4">
    <source>
        <dbReference type="Proteomes" id="UP001521184"/>
    </source>
</evidence>
<feature type="region of interest" description="Disordered" evidence="1">
    <location>
        <begin position="1"/>
        <end position="24"/>
    </location>
</feature>
<keyword evidence="4" id="KW-1185">Reference proteome</keyword>
<dbReference type="Proteomes" id="UP001521184">
    <property type="component" value="Unassembled WGS sequence"/>
</dbReference>
<evidence type="ECO:0000313" key="3">
    <source>
        <dbReference type="EMBL" id="KAL1644945.1"/>
    </source>
</evidence>
<sequence length="367" mass="41085">MPSSPTAAEGTPDSAVPLQRPTKRPSPATLALLRQYLGLHDQTDAQSESTPVLEPIFVAIDVEAYERATSKVTEVGIATLDSRTLLSPPATASDWTNRIHTKHYIIEEHKHLINKRFVKGCPDKFQFGRSRHVPLSQMRSIFRDNFSIKDESIAASPGKEPLRDIVLVGHEMPRLVGLVDTQKLAVALALPNGLQTLLNAIGEKPEYLHNGGNDANWTMQSALFLALYGSVFPEPTSMAIARQVRAEKIRIQEEKQAIKKQKAQEVREAEQGLRSPSEEVEKQKAQKLREAKQALRSQSEEVKEQMERTEVAVDQPTQAEGKGKKKLDPATLRLKKRTVIRERIQLSKQSRPKERPAKDNKPKDSKP</sequence>
<protein>
    <recommendedName>
        <fullName evidence="2">Gfd2/YDR514C-like C-terminal domain-containing protein</fullName>
    </recommendedName>
</protein>